<reference evidence="1" key="1">
    <citation type="submission" date="2014-09" db="EMBL/GenBank/DDBJ databases">
        <authorList>
            <person name="Magalhaes I.L.F."/>
            <person name="Oliveira U."/>
            <person name="Santos F.R."/>
            <person name="Vidigal T.H.D.A."/>
            <person name="Brescovit A.D."/>
            <person name="Santos A.J."/>
        </authorList>
    </citation>
    <scope>NUCLEOTIDE SEQUENCE</scope>
    <source>
        <tissue evidence="1">Shoot tissue taken approximately 20 cm above the soil surface</tissue>
    </source>
</reference>
<organism evidence="1">
    <name type="scientific">Arundo donax</name>
    <name type="common">Giant reed</name>
    <name type="synonym">Donax arundinaceus</name>
    <dbReference type="NCBI Taxonomy" id="35708"/>
    <lineage>
        <taxon>Eukaryota</taxon>
        <taxon>Viridiplantae</taxon>
        <taxon>Streptophyta</taxon>
        <taxon>Embryophyta</taxon>
        <taxon>Tracheophyta</taxon>
        <taxon>Spermatophyta</taxon>
        <taxon>Magnoliopsida</taxon>
        <taxon>Liliopsida</taxon>
        <taxon>Poales</taxon>
        <taxon>Poaceae</taxon>
        <taxon>PACMAD clade</taxon>
        <taxon>Arundinoideae</taxon>
        <taxon>Arundineae</taxon>
        <taxon>Arundo</taxon>
    </lineage>
</organism>
<accession>A0A0A9FWW0</accession>
<sequence length="52" mass="5786">MFLQTGEDGPRIHACKYLFFNFTAYGGIVQHGGDRMSFSTSPLALEGIEARF</sequence>
<proteinExistence type="predicted"/>
<name>A0A0A9FWW0_ARUDO</name>
<dbReference type="AlphaFoldDB" id="A0A0A9FWW0"/>
<protein>
    <submittedName>
        <fullName evidence="1">Uncharacterized protein</fullName>
    </submittedName>
</protein>
<dbReference type="EMBL" id="GBRH01180566">
    <property type="protein sequence ID" value="JAE17330.1"/>
    <property type="molecule type" value="Transcribed_RNA"/>
</dbReference>
<reference evidence="1" key="2">
    <citation type="journal article" date="2015" name="Data Brief">
        <title>Shoot transcriptome of the giant reed, Arundo donax.</title>
        <authorList>
            <person name="Barrero R.A."/>
            <person name="Guerrero F.D."/>
            <person name="Moolhuijzen P."/>
            <person name="Goolsby J.A."/>
            <person name="Tidwell J."/>
            <person name="Bellgard S.E."/>
            <person name="Bellgard M.I."/>
        </authorList>
    </citation>
    <scope>NUCLEOTIDE SEQUENCE</scope>
    <source>
        <tissue evidence="1">Shoot tissue taken approximately 20 cm above the soil surface</tissue>
    </source>
</reference>
<evidence type="ECO:0000313" key="1">
    <source>
        <dbReference type="EMBL" id="JAE17330.1"/>
    </source>
</evidence>